<dbReference type="AlphaFoldDB" id="A0A2K2FVZ0"/>
<keyword evidence="1" id="KW-0472">Membrane</keyword>
<keyword evidence="1" id="KW-0812">Transmembrane</keyword>
<comment type="caution">
    <text evidence="2">The sequence shown here is derived from an EMBL/GenBank/DDBJ whole genome shotgun (WGS) entry which is preliminary data.</text>
</comment>
<evidence type="ECO:0000256" key="1">
    <source>
        <dbReference type="SAM" id="Phobius"/>
    </source>
</evidence>
<feature type="transmembrane region" description="Helical" evidence="1">
    <location>
        <begin position="38"/>
        <end position="60"/>
    </location>
</feature>
<gene>
    <name evidence="2" type="ORF">A8V01_07770</name>
</gene>
<protein>
    <submittedName>
        <fullName evidence="2">Uncharacterized protein</fullName>
    </submittedName>
</protein>
<sequence length="77" mass="8402">MRAYFLGSGVILAFLYLLGAAFLVRVVGIEMTRYWSTVMMAAGVMLGGTYGIVLFTSLAIHTVKRLATGRPIMDPED</sequence>
<name>A0A2K2FVZ0_9SPHN</name>
<evidence type="ECO:0000313" key="3">
    <source>
        <dbReference type="Proteomes" id="UP000236327"/>
    </source>
</evidence>
<reference evidence="2 3" key="1">
    <citation type="submission" date="2016-05" db="EMBL/GenBank/DDBJ databases">
        <title>Complete genome sequence of Novosphingobium guangzhouense SA925(T).</title>
        <authorList>
            <person name="Sha S."/>
        </authorList>
    </citation>
    <scope>NUCLEOTIDE SEQUENCE [LARGE SCALE GENOMIC DNA]</scope>
    <source>
        <strain evidence="2 3">SA925</strain>
    </source>
</reference>
<dbReference type="EMBL" id="LYMM01000062">
    <property type="protein sequence ID" value="PNU02943.1"/>
    <property type="molecule type" value="Genomic_DNA"/>
</dbReference>
<keyword evidence="1" id="KW-1133">Transmembrane helix</keyword>
<accession>A0A2K2FVZ0</accession>
<keyword evidence="3" id="KW-1185">Reference proteome</keyword>
<dbReference type="Proteomes" id="UP000236327">
    <property type="component" value="Unassembled WGS sequence"/>
</dbReference>
<organism evidence="2 3">
    <name type="scientific">Novosphingobium guangzhouense</name>
    <dbReference type="NCBI Taxonomy" id="1850347"/>
    <lineage>
        <taxon>Bacteria</taxon>
        <taxon>Pseudomonadati</taxon>
        <taxon>Pseudomonadota</taxon>
        <taxon>Alphaproteobacteria</taxon>
        <taxon>Sphingomonadales</taxon>
        <taxon>Sphingomonadaceae</taxon>
        <taxon>Novosphingobium</taxon>
    </lineage>
</organism>
<proteinExistence type="predicted"/>
<evidence type="ECO:0000313" key="2">
    <source>
        <dbReference type="EMBL" id="PNU02943.1"/>
    </source>
</evidence>